<dbReference type="InterPro" id="IPR027417">
    <property type="entry name" value="P-loop_NTPase"/>
</dbReference>
<name>A0ABM8I663_9FIRM</name>
<accession>A0ABM8I663</accession>
<dbReference type="Gene3D" id="3.40.50.300">
    <property type="entry name" value="P-loop containing nucleotide triphosphate hydrolases"/>
    <property type="match status" value="1"/>
</dbReference>
<dbReference type="RefSeq" id="WP_316266003.1">
    <property type="nucleotide sequence ID" value="NZ_AP027742.1"/>
</dbReference>
<dbReference type="EMBL" id="AP027742">
    <property type="protein sequence ID" value="BDZ75987.1"/>
    <property type="molecule type" value="Genomic_DNA"/>
</dbReference>
<organism evidence="1 2">
    <name type="scientific">Claveliimonas bilis</name>
    <dbReference type="NCBI Taxonomy" id="3028070"/>
    <lineage>
        <taxon>Bacteria</taxon>
        <taxon>Bacillati</taxon>
        <taxon>Bacillota</taxon>
        <taxon>Clostridia</taxon>
        <taxon>Lachnospirales</taxon>
        <taxon>Lachnospiraceae</taxon>
        <taxon>Claveliimonas</taxon>
    </lineage>
</organism>
<dbReference type="Gene3D" id="3.40.50.10850">
    <property type="entry name" value="Ntrc-like two-domain protein"/>
    <property type="match status" value="1"/>
</dbReference>
<gene>
    <name evidence="1" type="ORF">Lac1_01700</name>
</gene>
<keyword evidence="2" id="KW-1185">Reference proteome</keyword>
<reference evidence="2" key="1">
    <citation type="journal article" date="2023" name="Int. J. Syst. Evol. Microbiol.">
        <title>Claveliimonas bilis gen. nov., sp. nov., deoxycholic acid-producing bacteria isolated from human faeces, and reclassification of Sellimonas monacensis Zenner et al. 2021 as Claveliimonas monacensis comb. nov.</title>
        <authorList>
            <person name="Hisatomi A."/>
            <person name="Kastawa N.W.E.P.G."/>
            <person name="Song I."/>
            <person name="Ohkuma M."/>
            <person name="Fukiya S."/>
            <person name="Sakamoto M."/>
        </authorList>
    </citation>
    <scope>NUCLEOTIDE SEQUENCE [LARGE SCALE GENOMIC DNA]</scope>
    <source>
        <strain evidence="2">12BBH14</strain>
    </source>
</reference>
<dbReference type="Proteomes" id="UP001305815">
    <property type="component" value="Chromosome"/>
</dbReference>
<evidence type="ECO:0000313" key="2">
    <source>
        <dbReference type="Proteomes" id="UP001305815"/>
    </source>
</evidence>
<sequence length="324" mass="36989">MSSKNLVICDPDSEYAARLAVYFSGKRELAFQVKTCSCPQQIQPILEKGTIDFLMLAEEFYEPYPDEVVKTSGKLILLSSEKREICADSCPSVFKYQPAENIFTELLQICAKEKQEDILKIRKDKEGRIIGFYSPVRRLGQTAMALEMSRELSKKENVLYLNLETYAGIDGYFPDETQKNLSVLLYYLKQETRNLGLILAGLICQYEGVDYIPPVQIPDDLKEISADEWIWLFEEILTGSIYDVLILDIGESIQGIVKILNVCDEIYMPVSDDRSAASKIRQFERMLLQSGSSETAERVVRCDFRRTAAGKNYEKARSIKGNRR</sequence>
<evidence type="ECO:0000313" key="1">
    <source>
        <dbReference type="EMBL" id="BDZ75987.1"/>
    </source>
</evidence>
<protein>
    <submittedName>
        <fullName evidence="1">Uncharacterized protein</fullName>
    </submittedName>
</protein>
<proteinExistence type="predicted"/>